<gene>
    <name evidence="2" type="ORF">Strvi_5333</name>
</gene>
<dbReference type="HOGENOM" id="CLU_1179706_0_0_11"/>
<feature type="compositionally biased region" description="Pro residues" evidence="1">
    <location>
        <begin position="64"/>
        <end position="74"/>
    </location>
</feature>
<evidence type="ECO:0000256" key="1">
    <source>
        <dbReference type="SAM" id="MobiDB-lite"/>
    </source>
</evidence>
<sequence length="235" mass="23692">MAASAVTPQVSGRSPPGTGPPHDAPDVVALVRAVAGHWDPDAFPSVSPGGRPMTMRTPRCTPRPLAPAPPPPGLGPRTWAGVPRRCGQLLVVTGRDRNAPVATAVLYERAGAGRRAGASRPAHNALNGWTDHHREAICAPPSAYTPSRTPADSSPTPEHGCPTTGRPASPRAARAAKANPCPARSTTWPPSTTTAGPAPPWTGPAPSARTGAAASGCTSTTADPRAGASASGRAP</sequence>
<evidence type="ECO:0000313" key="3">
    <source>
        <dbReference type="Proteomes" id="UP000008703"/>
    </source>
</evidence>
<feature type="region of interest" description="Disordered" evidence="1">
    <location>
        <begin position="1"/>
        <end position="26"/>
    </location>
</feature>
<feature type="region of interest" description="Disordered" evidence="1">
    <location>
        <begin position="139"/>
        <end position="235"/>
    </location>
</feature>
<protein>
    <submittedName>
        <fullName evidence="2">Uncharacterized protein</fullName>
    </submittedName>
</protein>
<dbReference type="Proteomes" id="UP000008703">
    <property type="component" value="Chromosome"/>
</dbReference>
<dbReference type="eggNOG" id="COG3786">
    <property type="taxonomic scope" value="Bacteria"/>
</dbReference>
<feature type="compositionally biased region" description="Low complexity" evidence="1">
    <location>
        <begin position="166"/>
        <end position="196"/>
    </location>
</feature>
<name>G2PFT2_STRV4</name>
<feature type="compositionally biased region" description="Polar residues" evidence="1">
    <location>
        <begin position="144"/>
        <end position="156"/>
    </location>
</feature>
<proteinExistence type="predicted"/>
<feature type="region of interest" description="Disordered" evidence="1">
    <location>
        <begin position="42"/>
        <end position="80"/>
    </location>
</feature>
<reference evidence="2" key="1">
    <citation type="submission" date="2011-08" db="EMBL/GenBank/DDBJ databases">
        <title>Complete sequence of chromosome of Streptomyces violaceusniger Tu 4113.</title>
        <authorList>
            <consortium name="US DOE Joint Genome Institute"/>
            <person name="Lucas S."/>
            <person name="Han J."/>
            <person name="Lapidus A."/>
            <person name="Cheng J.-F."/>
            <person name="Goodwin L."/>
            <person name="Pitluck S."/>
            <person name="Peters L."/>
            <person name="Ivanova N."/>
            <person name="Daligault H."/>
            <person name="Detter J.C."/>
            <person name="Han C."/>
            <person name="Tapia R."/>
            <person name="Land M."/>
            <person name="Hauser L."/>
            <person name="Kyrpides N."/>
            <person name="Ivanova N."/>
            <person name="Pagani I."/>
            <person name="Hagen A."/>
            <person name="Katz L."/>
            <person name="Fiedler H.-P."/>
            <person name="Keasling J."/>
            <person name="Fortman J."/>
            <person name="Woyke T."/>
        </authorList>
    </citation>
    <scope>NUCLEOTIDE SEQUENCE [LARGE SCALE GENOMIC DNA]</scope>
    <source>
        <strain evidence="2">Tu 4113</strain>
    </source>
</reference>
<keyword evidence="3" id="KW-1185">Reference proteome</keyword>
<organism evidence="2 3">
    <name type="scientific">Streptomyces violaceusniger (strain Tu 4113)</name>
    <dbReference type="NCBI Taxonomy" id="653045"/>
    <lineage>
        <taxon>Bacteria</taxon>
        <taxon>Bacillati</taxon>
        <taxon>Actinomycetota</taxon>
        <taxon>Actinomycetes</taxon>
        <taxon>Kitasatosporales</taxon>
        <taxon>Streptomycetaceae</taxon>
        <taxon>Streptomyces</taxon>
        <taxon>Streptomyces violaceusniger group</taxon>
    </lineage>
</organism>
<dbReference type="EMBL" id="CP002994">
    <property type="protein sequence ID" value="AEM84863.1"/>
    <property type="molecule type" value="Genomic_DNA"/>
</dbReference>
<feature type="compositionally biased region" description="Low complexity" evidence="1">
    <location>
        <begin position="204"/>
        <end position="222"/>
    </location>
</feature>
<evidence type="ECO:0000313" key="2">
    <source>
        <dbReference type="EMBL" id="AEM84863.1"/>
    </source>
</evidence>
<accession>G2PFT2</accession>
<feature type="compositionally biased region" description="Polar residues" evidence="1">
    <location>
        <begin position="1"/>
        <end position="12"/>
    </location>
</feature>
<dbReference type="AlphaFoldDB" id="G2PFT2"/>
<dbReference type="KEGG" id="svl:Strvi_5333"/>